<keyword evidence="1" id="KW-0812">Transmembrane</keyword>
<evidence type="ECO:0000313" key="2">
    <source>
        <dbReference type="EMBL" id="KZP33478.1"/>
    </source>
</evidence>
<protein>
    <submittedName>
        <fullName evidence="2">Uncharacterized protein</fullName>
    </submittedName>
</protein>
<feature type="non-terminal residue" evidence="2">
    <location>
        <position position="55"/>
    </location>
</feature>
<evidence type="ECO:0000256" key="1">
    <source>
        <dbReference type="SAM" id="Phobius"/>
    </source>
</evidence>
<dbReference type="EMBL" id="KV417482">
    <property type="protein sequence ID" value="KZP33478.1"/>
    <property type="molecule type" value="Genomic_DNA"/>
</dbReference>
<dbReference type="OrthoDB" id="5197598at2759"/>
<evidence type="ECO:0000313" key="3">
    <source>
        <dbReference type="Proteomes" id="UP000076532"/>
    </source>
</evidence>
<name>A0A166W7Z5_9AGAM</name>
<proteinExistence type="predicted"/>
<keyword evidence="1" id="KW-1133">Transmembrane helix</keyword>
<accession>A0A166W7Z5</accession>
<sequence length="55" mass="6187">MDARPGASSQDTRIARDLRVKKNTMSNLSIVLTLMSVVVAFRLAQIYNFKDFAIL</sequence>
<reference evidence="2 3" key="1">
    <citation type="journal article" date="2016" name="Mol. Biol. Evol.">
        <title>Comparative Genomics of Early-Diverging Mushroom-Forming Fungi Provides Insights into the Origins of Lignocellulose Decay Capabilities.</title>
        <authorList>
            <person name="Nagy L.G."/>
            <person name="Riley R."/>
            <person name="Tritt A."/>
            <person name="Adam C."/>
            <person name="Daum C."/>
            <person name="Floudas D."/>
            <person name="Sun H."/>
            <person name="Yadav J.S."/>
            <person name="Pangilinan J."/>
            <person name="Larsson K.H."/>
            <person name="Matsuura K."/>
            <person name="Barry K."/>
            <person name="Labutti K."/>
            <person name="Kuo R."/>
            <person name="Ohm R.A."/>
            <person name="Bhattacharya S.S."/>
            <person name="Shirouzu T."/>
            <person name="Yoshinaga Y."/>
            <person name="Martin F.M."/>
            <person name="Grigoriev I.V."/>
            <person name="Hibbett D.S."/>
        </authorList>
    </citation>
    <scope>NUCLEOTIDE SEQUENCE [LARGE SCALE GENOMIC DNA]</scope>
    <source>
        <strain evidence="2 3">CBS 109695</strain>
    </source>
</reference>
<dbReference type="Proteomes" id="UP000076532">
    <property type="component" value="Unassembled WGS sequence"/>
</dbReference>
<keyword evidence="3" id="KW-1185">Reference proteome</keyword>
<feature type="transmembrane region" description="Helical" evidence="1">
    <location>
        <begin position="28"/>
        <end position="47"/>
    </location>
</feature>
<keyword evidence="1" id="KW-0472">Membrane</keyword>
<organism evidence="2 3">
    <name type="scientific">Athelia psychrophila</name>
    <dbReference type="NCBI Taxonomy" id="1759441"/>
    <lineage>
        <taxon>Eukaryota</taxon>
        <taxon>Fungi</taxon>
        <taxon>Dikarya</taxon>
        <taxon>Basidiomycota</taxon>
        <taxon>Agaricomycotina</taxon>
        <taxon>Agaricomycetes</taxon>
        <taxon>Agaricomycetidae</taxon>
        <taxon>Atheliales</taxon>
        <taxon>Atheliaceae</taxon>
        <taxon>Athelia</taxon>
    </lineage>
</organism>
<dbReference type="AlphaFoldDB" id="A0A166W7Z5"/>
<gene>
    <name evidence="2" type="ORF">FIBSPDRAFT_847401</name>
</gene>